<sequence length="127" mass="13557">MSPRDGLAPAAALFRSLADPVRLAIVRRLAQGETRVVDLTRELGMAQSTVSKHLACLRDCRLVDYRAEGRQSFYFIAAPELLDLLRSAEALLAATDRAVALCPNYGTCPGDAVPPAESAASGREDGT</sequence>
<dbReference type="Gene3D" id="1.10.10.10">
    <property type="entry name" value="Winged helix-like DNA-binding domain superfamily/Winged helix DNA-binding domain"/>
    <property type="match status" value="1"/>
</dbReference>
<dbReference type="CDD" id="cd00090">
    <property type="entry name" value="HTH_ARSR"/>
    <property type="match status" value="1"/>
</dbReference>
<evidence type="ECO:0000256" key="2">
    <source>
        <dbReference type="ARBA" id="ARBA00023125"/>
    </source>
</evidence>
<feature type="domain" description="HTH arsR-type" evidence="4">
    <location>
        <begin position="2"/>
        <end position="96"/>
    </location>
</feature>
<dbReference type="SUPFAM" id="SSF46785">
    <property type="entry name" value="Winged helix' DNA-binding domain"/>
    <property type="match status" value="1"/>
</dbReference>
<dbReference type="InterPro" id="IPR001845">
    <property type="entry name" value="HTH_ArsR_DNA-bd_dom"/>
</dbReference>
<dbReference type="GO" id="GO:0003677">
    <property type="term" value="F:DNA binding"/>
    <property type="evidence" value="ECO:0007669"/>
    <property type="project" value="UniProtKB-KW"/>
</dbReference>
<dbReference type="GO" id="GO:0003700">
    <property type="term" value="F:DNA-binding transcription factor activity"/>
    <property type="evidence" value="ECO:0007669"/>
    <property type="project" value="InterPro"/>
</dbReference>
<dbReference type="PRINTS" id="PR00778">
    <property type="entry name" value="HTHARSR"/>
</dbReference>
<dbReference type="AlphaFoldDB" id="A0A543J2Z4"/>
<keyword evidence="2" id="KW-0238">DNA-binding</keyword>
<dbReference type="PROSITE" id="PS50987">
    <property type="entry name" value="HTH_ARSR_2"/>
    <property type="match status" value="1"/>
</dbReference>
<reference evidence="5 6" key="1">
    <citation type="submission" date="2019-06" db="EMBL/GenBank/DDBJ databases">
        <title>Sequencing the genomes of 1000 actinobacteria strains.</title>
        <authorList>
            <person name="Klenk H.-P."/>
        </authorList>
    </citation>
    <scope>NUCLEOTIDE SEQUENCE [LARGE SCALE GENOMIC DNA]</scope>
    <source>
        <strain evidence="5 6">DSM 43186</strain>
    </source>
</reference>
<dbReference type="Pfam" id="PF01022">
    <property type="entry name" value="HTH_5"/>
    <property type="match status" value="1"/>
</dbReference>
<keyword evidence="3" id="KW-0804">Transcription</keyword>
<name>A0A543J2Z4_9ACTN</name>
<dbReference type="OrthoDB" id="3401849at2"/>
<dbReference type="PANTHER" id="PTHR43132">
    <property type="entry name" value="ARSENICAL RESISTANCE OPERON REPRESSOR ARSR-RELATED"/>
    <property type="match status" value="1"/>
</dbReference>
<accession>A0A543J2Z4</accession>
<organism evidence="5 6">
    <name type="scientific">Thermopolyspora flexuosa</name>
    <dbReference type="NCBI Taxonomy" id="103836"/>
    <lineage>
        <taxon>Bacteria</taxon>
        <taxon>Bacillati</taxon>
        <taxon>Actinomycetota</taxon>
        <taxon>Actinomycetes</taxon>
        <taxon>Streptosporangiales</taxon>
        <taxon>Streptosporangiaceae</taxon>
        <taxon>Thermopolyspora</taxon>
    </lineage>
</organism>
<gene>
    <name evidence="5" type="ORF">FHX40_3962</name>
</gene>
<proteinExistence type="predicted"/>
<dbReference type="PANTHER" id="PTHR43132:SF2">
    <property type="entry name" value="ARSENICAL RESISTANCE OPERON REPRESSOR ARSR-RELATED"/>
    <property type="match status" value="1"/>
</dbReference>
<dbReference type="NCBIfam" id="NF033788">
    <property type="entry name" value="HTH_metalloreg"/>
    <property type="match status" value="1"/>
</dbReference>
<dbReference type="RefSeq" id="WP_142260977.1">
    <property type="nucleotide sequence ID" value="NZ_BMPV01000002.1"/>
</dbReference>
<evidence type="ECO:0000259" key="4">
    <source>
        <dbReference type="PROSITE" id="PS50987"/>
    </source>
</evidence>
<dbReference type="EMBL" id="VFPQ01000001">
    <property type="protein sequence ID" value="TQM77205.1"/>
    <property type="molecule type" value="Genomic_DNA"/>
</dbReference>
<evidence type="ECO:0000256" key="3">
    <source>
        <dbReference type="ARBA" id="ARBA00023163"/>
    </source>
</evidence>
<dbReference type="InterPro" id="IPR051011">
    <property type="entry name" value="Metal_resp_trans_reg"/>
</dbReference>
<protein>
    <submittedName>
        <fullName evidence="5">ArsR family transcriptional regulator</fullName>
    </submittedName>
</protein>
<dbReference type="InterPro" id="IPR036388">
    <property type="entry name" value="WH-like_DNA-bd_sf"/>
</dbReference>
<evidence type="ECO:0000313" key="6">
    <source>
        <dbReference type="Proteomes" id="UP000319213"/>
    </source>
</evidence>
<evidence type="ECO:0000256" key="1">
    <source>
        <dbReference type="ARBA" id="ARBA00023015"/>
    </source>
</evidence>
<comment type="caution">
    <text evidence="5">The sequence shown here is derived from an EMBL/GenBank/DDBJ whole genome shotgun (WGS) entry which is preliminary data.</text>
</comment>
<evidence type="ECO:0000313" key="5">
    <source>
        <dbReference type="EMBL" id="TQM77205.1"/>
    </source>
</evidence>
<dbReference type="InterPro" id="IPR011991">
    <property type="entry name" value="ArsR-like_HTH"/>
</dbReference>
<dbReference type="InterPro" id="IPR036390">
    <property type="entry name" value="WH_DNA-bd_sf"/>
</dbReference>
<keyword evidence="1" id="KW-0805">Transcription regulation</keyword>
<keyword evidence="6" id="KW-1185">Reference proteome</keyword>
<dbReference type="Proteomes" id="UP000319213">
    <property type="component" value="Unassembled WGS sequence"/>
</dbReference>
<dbReference type="SMART" id="SM00418">
    <property type="entry name" value="HTH_ARSR"/>
    <property type="match status" value="1"/>
</dbReference>